<evidence type="ECO:0000313" key="2">
    <source>
        <dbReference type="EMBL" id="QAY72552.1"/>
    </source>
</evidence>
<name>A0A4P6F9H8_9MICO</name>
<dbReference type="KEGG" id="agf:ET445_03530"/>
<dbReference type="InterPro" id="IPR039422">
    <property type="entry name" value="MarR/SlyA-like"/>
</dbReference>
<dbReference type="Pfam" id="PF12802">
    <property type="entry name" value="MarR_2"/>
    <property type="match status" value="1"/>
</dbReference>
<dbReference type="Gene3D" id="1.10.10.10">
    <property type="entry name" value="Winged helix-like DNA-binding domain superfamily/Winged helix DNA-binding domain"/>
    <property type="match status" value="1"/>
</dbReference>
<dbReference type="PANTHER" id="PTHR33164:SF104">
    <property type="entry name" value="TRANSCRIPTIONAL REGULATORY PROTEIN"/>
    <property type="match status" value="1"/>
</dbReference>
<dbReference type="InterPro" id="IPR000835">
    <property type="entry name" value="HTH_MarR-typ"/>
</dbReference>
<protein>
    <submittedName>
        <fullName evidence="2">MarR family transcriptional regulator</fullName>
    </submittedName>
</protein>
<dbReference type="PROSITE" id="PS50995">
    <property type="entry name" value="HTH_MARR_2"/>
    <property type="match status" value="1"/>
</dbReference>
<accession>A0A4P6F9H8</accession>
<dbReference type="Proteomes" id="UP000291259">
    <property type="component" value="Chromosome"/>
</dbReference>
<dbReference type="SUPFAM" id="SSF46785">
    <property type="entry name" value="Winged helix' DNA-binding domain"/>
    <property type="match status" value="1"/>
</dbReference>
<dbReference type="AlphaFoldDB" id="A0A4P6F9H8"/>
<sequence length="144" mass="15639">MPSSAERTWAAILRLNALVLPRLDRAVLHATGLPLTWYDVLLELHDAGGRLTMSELGARVVLSRTRVSRLVDELVGAGLVAKAANPDDGRSSFAAITPEGSKRFREAARVYLPAIEAELARIDDAELSIVADGLERILARARED</sequence>
<dbReference type="InterPro" id="IPR036390">
    <property type="entry name" value="WH_DNA-bd_sf"/>
</dbReference>
<organism evidence="2 3">
    <name type="scientific">Agromyces protaetiae</name>
    <dbReference type="NCBI Taxonomy" id="2509455"/>
    <lineage>
        <taxon>Bacteria</taxon>
        <taxon>Bacillati</taxon>
        <taxon>Actinomycetota</taxon>
        <taxon>Actinomycetes</taxon>
        <taxon>Micrococcales</taxon>
        <taxon>Microbacteriaceae</taxon>
        <taxon>Agromyces</taxon>
    </lineage>
</organism>
<dbReference type="GO" id="GO:0006950">
    <property type="term" value="P:response to stress"/>
    <property type="evidence" value="ECO:0007669"/>
    <property type="project" value="TreeGrafter"/>
</dbReference>
<reference evidence="2 3" key="1">
    <citation type="submission" date="2019-01" db="EMBL/GenBank/DDBJ databases">
        <title>Genome sequencing of strain FW100M-8.</title>
        <authorList>
            <person name="Heo J."/>
            <person name="Kim S.-J."/>
            <person name="Kim J.-S."/>
            <person name="Hong S.-B."/>
            <person name="Kwon S.-W."/>
        </authorList>
    </citation>
    <scope>NUCLEOTIDE SEQUENCE [LARGE SCALE GENOMIC DNA]</scope>
    <source>
        <strain evidence="2 3">FW100M-8</strain>
    </source>
</reference>
<keyword evidence="3" id="KW-1185">Reference proteome</keyword>
<dbReference type="OrthoDB" id="162531at2"/>
<dbReference type="SMART" id="SM00347">
    <property type="entry name" value="HTH_MARR"/>
    <property type="match status" value="1"/>
</dbReference>
<dbReference type="PANTHER" id="PTHR33164">
    <property type="entry name" value="TRANSCRIPTIONAL REGULATOR, MARR FAMILY"/>
    <property type="match status" value="1"/>
</dbReference>
<gene>
    <name evidence="2" type="ORF">ET445_03530</name>
</gene>
<evidence type="ECO:0000259" key="1">
    <source>
        <dbReference type="PROSITE" id="PS50995"/>
    </source>
</evidence>
<dbReference type="GO" id="GO:0003700">
    <property type="term" value="F:DNA-binding transcription factor activity"/>
    <property type="evidence" value="ECO:0007669"/>
    <property type="project" value="InterPro"/>
</dbReference>
<dbReference type="RefSeq" id="WP_129188889.1">
    <property type="nucleotide sequence ID" value="NZ_CP035491.1"/>
</dbReference>
<proteinExistence type="predicted"/>
<dbReference type="InterPro" id="IPR036388">
    <property type="entry name" value="WH-like_DNA-bd_sf"/>
</dbReference>
<dbReference type="EMBL" id="CP035491">
    <property type="protein sequence ID" value="QAY72552.1"/>
    <property type="molecule type" value="Genomic_DNA"/>
</dbReference>
<feature type="domain" description="HTH marR-type" evidence="1">
    <location>
        <begin position="5"/>
        <end position="139"/>
    </location>
</feature>
<evidence type="ECO:0000313" key="3">
    <source>
        <dbReference type="Proteomes" id="UP000291259"/>
    </source>
</evidence>